<dbReference type="Gene3D" id="1.20.930.20">
    <property type="entry name" value="Adaptor protein Cbl, N-terminal domain"/>
    <property type="match status" value="1"/>
</dbReference>
<dbReference type="AlphaFoldDB" id="A0A4S4MY37"/>
<dbReference type="CDD" id="cd21037">
    <property type="entry name" value="MLKL_NTD"/>
    <property type="match status" value="1"/>
</dbReference>
<reference evidence="2 3" key="1">
    <citation type="submission" date="2019-02" db="EMBL/GenBank/DDBJ databases">
        <title>Genome sequencing of the rare red list fungi Antrodiella citrinella (Flaviporus citrinellus).</title>
        <authorList>
            <person name="Buettner E."/>
            <person name="Kellner H."/>
        </authorList>
    </citation>
    <scope>NUCLEOTIDE SEQUENCE [LARGE SCALE GENOMIC DNA]</scope>
    <source>
        <strain evidence="2 3">DSM 108506</strain>
    </source>
</reference>
<accession>A0A4S4MY37</accession>
<sequence length="694" mass="78176">MPLRYVRSKLTAVNALSVAVATTAITKELADMAQFPPAKAAASLLLVIFQTIQNVQTNRNDCYRLARRCLSLLVDMRDQMDGRWEDAPESLLRNFAKFEQTLEGIRNFMTREADNKWRTRLIRKSTIEEALAEFNLKLDDAARTFQISTLINIQLALGGLSQSSSLHVTVGTEVSDLIDLTSSPVSIAPSMSFSSVEELTDDPEDGLYQRSRSDEFVLVSESVQADIAQSISQAVPAASSDPELELLDHRGFRRYGQSDVRLKGKFRRGTGWWASSARGRVEGKNVLVRTYEGPAGEVAKYRDTLDAALYVGRQLNLSETKTQDYVENTTYVIDDEGKVIMGLPPPNIANWVSWRNFGLAHSIRDIYMRILPNRGLADQPHELSNNKSIELQQKMSHLAVLARALLPDDANTIEVSARLNEIVDAWEDEENENNAVSLQQIRLAALSSKNHVKMWRERTVPAFKYQIGDLGYIPTGKDFSSFCVLQNVVADGLVAFELVQNATGWQGCWDRGFRQNQDLQAFPASFNAYGWAIVVPPGTEQDVQVIHDNCLASPTDGWRFLLDHGRSLAASHNVKPEQLILVTRVGTDQQFKIHDFRQMPFMHPPNSHQNIHQHHHPAFGMHNRPGFGHQQYGHQPHMHNSFMAQQLQPLIFYLFTSPDEANAPYWSEMPMYQPLPKGGQRPDLRGRCVPSIGW</sequence>
<evidence type="ECO:0000313" key="2">
    <source>
        <dbReference type="EMBL" id="THH31372.1"/>
    </source>
</evidence>
<organism evidence="2 3">
    <name type="scientific">Antrodiella citrinella</name>
    <dbReference type="NCBI Taxonomy" id="2447956"/>
    <lineage>
        <taxon>Eukaryota</taxon>
        <taxon>Fungi</taxon>
        <taxon>Dikarya</taxon>
        <taxon>Basidiomycota</taxon>
        <taxon>Agaricomycotina</taxon>
        <taxon>Agaricomycetes</taxon>
        <taxon>Polyporales</taxon>
        <taxon>Steccherinaceae</taxon>
        <taxon>Antrodiella</taxon>
    </lineage>
</organism>
<keyword evidence="3" id="KW-1185">Reference proteome</keyword>
<dbReference type="InterPro" id="IPR036537">
    <property type="entry name" value="Adaptor_Cbl_N_dom_sf"/>
</dbReference>
<comment type="caution">
    <text evidence="2">The sequence shown here is derived from an EMBL/GenBank/DDBJ whole genome shotgun (WGS) entry which is preliminary data.</text>
</comment>
<evidence type="ECO:0000259" key="1">
    <source>
        <dbReference type="Pfam" id="PF22215"/>
    </source>
</evidence>
<evidence type="ECO:0000313" key="3">
    <source>
        <dbReference type="Proteomes" id="UP000308730"/>
    </source>
</evidence>
<dbReference type="GO" id="GO:0007166">
    <property type="term" value="P:cell surface receptor signaling pathway"/>
    <property type="evidence" value="ECO:0007669"/>
    <property type="project" value="InterPro"/>
</dbReference>
<proteinExistence type="predicted"/>
<dbReference type="OrthoDB" id="3268478at2759"/>
<feature type="domain" description="Mixed lineage kinase" evidence="1">
    <location>
        <begin position="46"/>
        <end position="148"/>
    </location>
</feature>
<name>A0A4S4MY37_9APHY</name>
<gene>
    <name evidence="2" type="ORF">EUX98_g2807</name>
</gene>
<dbReference type="InterPro" id="IPR054000">
    <property type="entry name" value="MLKL_N"/>
</dbReference>
<dbReference type="InterPro" id="IPR059179">
    <property type="entry name" value="MLKL-like_MCAfunc"/>
</dbReference>
<dbReference type="EMBL" id="SGPM01000049">
    <property type="protein sequence ID" value="THH31372.1"/>
    <property type="molecule type" value="Genomic_DNA"/>
</dbReference>
<dbReference type="Proteomes" id="UP000308730">
    <property type="component" value="Unassembled WGS sequence"/>
</dbReference>
<protein>
    <recommendedName>
        <fullName evidence="1">Mixed lineage kinase domain-containing protein</fullName>
    </recommendedName>
</protein>
<dbReference type="Pfam" id="PF22215">
    <property type="entry name" value="MLKL_N"/>
    <property type="match status" value="1"/>
</dbReference>